<evidence type="ECO:0000256" key="1">
    <source>
        <dbReference type="SAM" id="MobiDB-lite"/>
    </source>
</evidence>
<organism evidence="2 3">
    <name type="scientific">Ilyodon furcidens</name>
    <name type="common">goldbreast splitfin</name>
    <dbReference type="NCBI Taxonomy" id="33524"/>
    <lineage>
        <taxon>Eukaryota</taxon>
        <taxon>Metazoa</taxon>
        <taxon>Chordata</taxon>
        <taxon>Craniata</taxon>
        <taxon>Vertebrata</taxon>
        <taxon>Euteleostomi</taxon>
        <taxon>Actinopterygii</taxon>
        <taxon>Neopterygii</taxon>
        <taxon>Teleostei</taxon>
        <taxon>Neoteleostei</taxon>
        <taxon>Acanthomorphata</taxon>
        <taxon>Ovalentaria</taxon>
        <taxon>Atherinomorphae</taxon>
        <taxon>Cyprinodontiformes</taxon>
        <taxon>Goodeidae</taxon>
        <taxon>Ilyodon</taxon>
    </lineage>
</organism>
<feature type="compositionally biased region" description="Polar residues" evidence="1">
    <location>
        <begin position="40"/>
        <end position="59"/>
    </location>
</feature>
<evidence type="ECO:0000313" key="3">
    <source>
        <dbReference type="Proteomes" id="UP001482620"/>
    </source>
</evidence>
<comment type="caution">
    <text evidence="2">The sequence shown here is derived from an EMBL/GenBank/DDBJ whole genome shotgun (WGS) entry which is preliminary data.</text>
</comment>
<feature type="region of interest" description="Disordered" evidence="1">
    <location>
        <begin position="40"/>
        <end position="81"/>
    </location>
</feature>
<accession>A0ABV0TF50</accession>
<evidence type="ECO:0008006" key="4">
    <source>
        <dbReference type="Google" id="ProtNLM"/>
    </source>
</evidence>
<reference evidence="2 3" key="1">
    <citation type="submission" date="2021-06" db="EMBL/GenBank/DDBJ databases">
        <authorList>
            <person name="Palmer J.M."/>
        </authorList>
    </citation>
    <scope>NUCLEOTIDE SEQUENCE [LARGE SCALE GENOMIC DNA]</scope>
    <source>
        <strain evidence="3">if_2019</strain>
        <tissue evidence="2">Muscle</tissue>
    </source>
</reference>
<proteinExistence type="predicted"/>
<gene>
    <name evidence="2" type="ORF">ILYODFUR_000059</name>
</gene>
<dbReference type="Proteomes" id="UP001482620">
    <property type="component" value="Unassembled WGS sequence"/>
</dbReference>
<name>A0ABV0TF50_9TELE</name>
<dbReference type="EMBL" id="JAHRIQ010034758">
    <property type="protein sequence ID" value="MEQ2231406.1"/>
    <property type="molecule type" value="Genomic_DNA"/>
</dbReference>
<sequence>MEMKIHRLEVNVEVNAGYGNETTLSVILNSDKPDRQLTITTKKQNADVNESKPTNSPPWTSLGAKPKHKSLSSDLGKQLTEGTLHLDESAWQFRQTSLEHQHQGENCSPDKT</sequence>
<protein>
    <recommendedName>
        <fullName evidence="4">Prolactin receptor</fullName>
    </recommendedName>
</protein>
<keyword evidence="3" id="KW-1185">Reference proteome</keyword>
<evidence type="ECO:0000313" key="2">
    <source>
        <dbReference type="EMBL" id="MEQ2231406.1"/>
    </source>
</evidence>